<name>A0A940DFX3_9PROT</name>
<gene>
    <name evidence="1" type="ORF">IAC77_00280</name>
</gene>
<reference evidence="1" key="2">
    <citation type="journal article" date="2021" name="PeerJ">
        <title>Extensive microbial diversity within the chicken gut microbiome revealed by metagenomics and culture.</title>
        <authorList>
            <person name="Gilroy R."/>
            <person name="Ravi A."/>
            <person name="Getino M."/>
            <person name="Pursley I."/>
            <person name="Horton D.L."/>
            <person name="Alikhan N.F."/>
            <person name="Baker D."/>
            <person name="Gharbi K."/>
            <person name="Hall N."/>
            <person name="Watson M."/>
            <person name="Adriaenssens E.M."/>
            <person name="Foster-Nyarko E."/>
            <person name="Jarju S."/>
            <person name="Secka A."/>
            <person name="Antonio M."/>
            <person name="Oren A."/>
            <person name="Chaudhuri R.R."/>
            <person name="La Ragione R."/>
            <person name="Hildebrand F."/>
            <person name="Pallen M.J."/>
        </authorList>
    </citation>
    <scope>NUCLEOTIDE SEQUENCE</scope>
    <source>
        <strain evidence="1">B1-16210</strain>
    </source>
</reference>
<dbReference type="EMBL" id="JADINE010000004">
    <property type="protein sequence ID" value="MBO8406886.1"/>
    <property type="molecule type" value="Genomic_DNA"/>
</dbReference>
<organism evidence="1 2">
    <name type="scientific">Candidatus Enterousia excrementavium</name>
    <dbReference type="NCBI Taxonomy" id="2840789"/>
    <lineage>
        <taxon>Bacteria</taxon>
        <taxon>Pseudomonadati</taxon>
        <taxon>Pseudomonadota</taxon>
        <taxon>Alphaproteobacteria</taxon>
        <taxon>Candidatus Enterousia</taxon>
    </lineage>
</organism>
<dbReference type="Proteomes" id="UP000721442">
    <property type="component" value="Unassembled WGS sequence"/>
</dbReference>
<comment type="caution">
    <text evidence="1">The sequence shown here is derived from an EMBL/GenBank/DDBJ whole genome shotgun (WGS) entry which is preliminary data.</text>
</comment>
<evidence type="ECO:0000313" key="2">
    <source>
        <dbReference type="Proteomes" id="UP000721442"/>
    </source>
</evidence>
<dbReference type="AlphaFoldDB" id="A0A940DFX3"/>
<proteinExistence type="predicted"/>
<protein>
    <submittedName>
        <fullName evidence="1">Uncharacterized protein</fullName>
    </submittedName>
</protein>
<sequence length="184" mass="20860">MADDFNKNMQIIMGKSAQRDVELSADDKKNLSTAYQKLFANLTYNHWLRGGTLGKAWYNTLTQMKQFIQSMGTSGPAAMYLRQMFASHSAEWAKVMMTNPNRETVLDVDEKTKSEWNRRTATDLTGARESILAMVNKYKAAEKSVRASDNNATKSPDMFNAAAQKIRMLMILRMQQKRNNGMAA</sequence>
<evidence type="ECO:0000313" key="1">
    <source>
        <dbReference type="EMBL" id="MBO8406886.1"/>
    </source>
</evidence>
<accession>A0A940DFX3</accession>
<reference evidence="1" key="1">
    <citation type="submission" date="2020-10" db="EMBL/GenBank/DDBJ databases">
        <authorList>
            <person name="Gilroy R."/>
        </authorList>
    </citation>
    <scope>NUCLEOTIDE SEQUENCE</scope>
    <source>
        <strain evidence="1">B1-16210</strain>
    </source>
</reference>